<keyword evidence="1" id="KW-0812">Transmembrane</keyword>
<feature type="transmembrane region" description="Helical" evidence="1">
    <location>
        <begin position="159"/>
        <end position="177"/>
    </location>
</feature>
<evidence type="ECO:0000256" key="1">
    <source>
        <dbReference type="SAM" id="Phobius"/>
    </source>
</evidence>
<comment type="caution">
    <text evidence="2">The sequence shown here is derived from an EMBL/GenBank/DDBJ whole genome shotgun (WGS) entry which is preliminary data.</text>
</comment>
<accession>A0ABS9IN42</accession>
<protein>
    <submittedName>
        <fullName evidence="2">Uncharacterized protein</fullName>
    </submittedName>
</protein>
<dbReference type="Proteomes" id="UP001200110">
    <property type="component" value="Unassembled WGS sequence"/>
</dbReference>
<evidence type="ECO:0000313" key="2">
    <source>
        <dbReference type="EMBL" id="MCF8586978.1"/>
    </source>
</evidence>
<feature type="transmembrane region" description="Helical" evidence="1">
    <location>
        <begin position="189"/>
        <end position="211"/>
    </location>
</feature>
<feature type="transmembrane region" description="Helical" evidence="1">
    <location>
        <begin position="111"/>
        <end position="128"/>
    </location>
</feature>
<keyword evidence="1" id="KW-0472">Membrane</keyword>
<name>A0ABS9IN42_9ACTN</name>
<proteinExistence type="predicted"/>
<evidence type="ECO:0000313" key="3">
    <source>
        <dbReference type="Proteomes" id="UP001200110"/>
    </source>
</evidence>
<feature type="transmembrane region" description="Helical" evidence="1">
    <location>
        <begin position="52"/>
        <end position="72"/>
    </location>
</feature>
<reference evidence="2 3" key="1">
    <citation type="submission" date="2022-01" db="EMBL/GenBank/DDBJ databases">
        <authorList>
            <person name="Huang Y."/>
        </authorList>
    </citation>
    <scope>NUCLEOTIDE SEQUENCE [LARGE SCALE GENOMIC DNA]</scope>
    <source>
        <strain evidence="2 3">HY366</strain>
    </source>
</reference>
<dbReference type="EMBL" id="JAKKOR010000001">
    <property type="protein sequence ID" value="MCF8586978.1"/>
    <property type="molecule type" value="Genomic_DNA"/>
</dbReference>
<dbReference type="RefSeq" id="WP_236996216.1">
    <property type="nucleotide sequence ID" value="NZ_JAKKOR010000001.1"/>
</dbReference>
<feature type="transmembrane region" description="Helical" evidence="1">
    <location>
        <begin position="134"/>
        <end position="152"/>
    </location>
</feature>
<keyword evidence="3" id="KW-1185">Reference proteome</keyword>
<gene>
    <name evidence="2" type="ORF">L5G33_00675</name>
</gene>
<organism evidence="2 3">
    <name type="scientific">Gordonia liuliyuniae</name>
    <dbReference type="NCBI Taxonomy" id="2911517"/>
    <lineage>
        <taxon>Bacteria</taxon>
        <taxon>Bacillati</taxon>
        <taxon>Actinomycetota</taxon>
        <taxon>Actinomycetes</taxon>
        <taxon>Mycobacteriales</taxon>
        <taxon>Gordoniaceae</taxon>
        <taxon>Gordonia</taxon>
    </lineage>
</organism>
<sequence>MTARRVTAKIGTGQIGTGQIGTGPSVAGETGSGQMTTDVGMPVMLGLRTRRLHVAVTGLLVVYVAVRATAFGDARTPAQWVLEAVAVLGLSVAAHRVLLGDEDPLPSRSTLAVAVVGVASVAAAWWATPLAAGVWVQAGAPLVVFAVVAGLLTLRGRAAAAWTVCGAALAIAVIWSMQRGGTAVAGGQLTVRMVMALLPATLMASLVRPMLRLTGALEERRVQAARSAAVTVATAAERAQRLRRFDDEVRPYLQRVADGAEFDEAAAMRASLVEHNLRDAVRGRGWWSAQTKTSLAAARGAGVAVRVLDDSRTELSADDATVLHTELAATLAAASSGVVTARILPSGREDVAVITVVTADGIIRRVAGRRSGVLVWRSGVSVD</sequence>
<feature type="transmembrane region" description="Helical" evidence="1">
    <location>
        <begin position="78"/>
        <end position="99"/>
    </location>
</feature>
<keyword evidence="1" id="KW-1133">Transmembrane helix</keyword>